<comment type="caution">
    <text evidence="2">The sequence shown here is derived from an EMBL/GenBank/DDBJ whole genome shotgun (WGS) entry which is preliminary data.</text>
</comment>
<accession>A0AAU9N5A9</accession>
<organism evidence="2 3">
    <name type="scientific">Lactuca virosa</name>
    <dbReference type="NCBI Taxonomy" id="75947"/>
    <lineage>
        <taxon>Eukaryota</taxon>
        <taxon>Viridiplantae</taxon>
        <taxon>Streptophyta</taxon>
        <taxon>Embryophyta</taxon>
        <taxon>Tracheophyta</taxon>
        <taxon>Spermatophyta</taxon>
        <taxon>Magnoliopsida</taxon>
        <taxon>eudicotyledons</taxon>
        <taxon>Gunneridae</taxon>
        <taxon>Pentapetalae</taxon>
        <taxon>asterids</taxon>
        <taxon>campanulids</taxon>
        <taxon>Asterales</taxon>
        <taxon>Asteraceae</taxon>
        <taxon>Cichorioideae</taxon>
        <taxon>Cichorieae</taxon>
        <taxon>Lactucinae</taxon>
        <taxon>Lactuca</taxon>
    </lineage>
</organism>
<proteinExistence type="predicted"/>
<evidence type="ECO:0000313" key="2">
    <source>
        <dbReference type="EMBL" id="CAH1431509.1"/>
    </source>
</evidence>
<evidence type="ECO:0000256" key="1">
    <source>
        <dbReference type="SAM" id="MobiDB-lite"/>
    </source>
</evidence>
<gene>
    <name evidence="2" type="ORF">LVIROSA_LOCUS18221</name>
</gene>
<protein>
    <submittedName>
        <fullName evidence="2">Uncharacterized protein</fullName>
    </submittedName>
</protein>
<name>A0AAU9N5A9_9ASTR</name>
<evidence type="ECO:0000313" key="3">
    <source>
        <dbReference type="Proteomes" id="UP001157418"/>
    </source>
</evidence>
<dbReference type="Proteomes" id="UP001157418">
    <property type="component" value="Unassembled WGS sequence"/>
</dbReference>
<keyword evidence="3" id="KW-1185">Reference proteome</keyword>
<dbReference type="AlphaFoldDB" id="A0AAU9N5A9"/>
<feature type="compositionally biased region" description="Basic residues" evidence="1">
    <location>
        <begin position="1"/>
        <end position="13"/>
    </location>
</feature>
<reference evidence="2 3" key="1">
    <citation type="submission" date="2022-01" db="EMBL/GenBank/DDBJ databases">
        <authorList>
            <person name="Xiong W."/>
            <person name="Schranz E."/>
        </authorList>
    </citation>
    <scope>NUCLEOTIDE SEQUENCE [LARGE SCALE GENOMIC DNA]</scope>
</reference>
<dbReference type="EMBL" id="CAKMRJ010003334">
    <property type="protein sequence ID" value="CAH1431509.1"/>
    <property type="molecule type" value="Genomic_DNA"/>
</dbReference>
<sequence>MSNRKKKKKKKPVFKPMSRRPFIPRDHQPTDQEIDIVLSPNFKKRTGCHQPSNIDTEERTVAGCSNVDKKLYRRIAIINWKKKNGQDQRVYNKPEVSQVAALWVEGEENGEHGRRNIQYEHTVTNQRVLSIIMVVMILYNTL</sequence>
<feature type="region of interest" description="Disordered" evidence="1">
    <location>
        <begin position="1"/>
        <end position="32"/>
    </location>
</feature>